<keyword evidence="2" id="KW-1185">Reference proteome</keyword>
<dbReference type="OrthoDB" id="7376221at2"/>
<sequence length="237" mass="26799">MSSPLGYIPGPYGKPIAVFQVDGMPDDFAHDFDGCMDIAGIHDPKARERCFAEISGAWKEKGRVAFDVFLKHGGRKVPRLRLERPEKPAYFDIPNDAKINEVKENWVSLVLDQPDWASRSCALLEVLRDNAEKAAEWDVASDADVFHTVHALSMSILLTSAIEHLCEAEIDCLEAAAFYALTTHDQWSEAGIEWLRPFRFTWFKDWISERPAYREFASGMRTVNPDIPAWVEKGGRA</sequence>
<dbReference type="STRING" id="937218.SAMN06297251_112100"/>
<proteinExistence type="predicted"/>
<dbReference type="RefSeq" id="WP_084410724.1">
    <property type="nucleotide sequence ID" value="NZ_FWXR01000012.1"/>
</dbReference>
<gene>
    <name evidence="1" type="ORF">SAMN06297251_112100</name>
</gene>
<organism evidence="1 2">
    <name type="scientific">Fulvimarina manganoxydans</name>
    <dbReference type="NCBI Taxonomy" id="937218"/>
    <lineage>
        <taxon>Bacteria</taxon>
        <taxon>Pseudomonadati</taxon>
        <taxon>Pseudomonadota</taxon>
        <taxon>Alphaproteobacteria</taxon>
        <taxon>Hyphomicrobiales</taxon>
        <taxon>Aurantimonadaceae</taxon>
        <taxon>Fulvimarina</taxon>
    </lineage>
</organism>
<reference evidence="1 2" key="1">
    <citation type="submission" date="2017-04" db="EMBL/GenBank/DDBJ databases">
        <authorList>
            <person name="Afonso C.L."/>
            <person name="Miller P.J."/>
            <person name="Scott M.A."/>
            <person name="Spackman E."/>
            <person name="Goraichik I."/>
            <person name="Dimitrov K.M."/>
            <person name="Suarez D.L."/>
            <person name="Swayne D.E."/>
        </authorList>
    </citation>
    <scope>NUCLEOTIDE SEQUENCE [LARGE SCALE GENOMIC DNA]</scope>
    <source>
        <strain evidence="1 2">CGMCC 1.10972</strain>
    </source>
</reference>
<protein>
    <submittedName>
        <fullName evidence="1">Uncharacterized protein</fullName>
    </submittedName>
</protein>
<name>A0A1W2D4K5_9HYPH</name>
<dbReference type="AlphaFoldDB" id="A0A1W2D4K5"/>
<dbReference type="EMBL" id="FWXR01000012">
    <property type="protein sequence ID" value="SMC92022.1"/>
    <property type="molecule type" value="Genomic_DNA"/>
</dbReference>
<accession>A0A1W2D4K5</accession>
<evidence type="ECO:0000313" key="2">
    <source>
        <dbReference type="Proteomes" id="UP000192656"/>
    </source>
</evidence>
<dbReference type="Proteomes" id="UP000192656">
    <property type="component" value="Unassembled WGS sequence"/>
</dbReference>
<evidence type="ECO:0000313" key="1">
    <source>
        <dbReference type="EMBL" id="SMC92022.1"/>
    </source>
</evidence>